<dbReference type="Pfam" id="PF14378">
    <property type="entry name" value="PAP2_3"/>
    <property type="match status" value="1"/>
</dbReference>
<dbReference type="KEGG" id="lok:Loa_01512"/>
<reference evidence="3 4" key="1">
    <citation type="journal article" date="2013" name="Int. J. Med. Microbiol.">
        <title>Legionella oakridgensis ATCC 33761 genome sequence and phenotypic characterization reveals its replication capacity in amoebae.</title>
        <authorList>
            <person name="Brzuszkiewicz E."/>
            <person name="Schulz T."/>
            <person name="Rydzewski K."/>
            <person name="Daniel R."/>
            <person name="Gillmaier N."/>
            <person name="Dittmann C."/>
            <person name="Holland G."/>
            <person name="Schunder E."/>
            <person name="Lautner M."/>
            <person name="Eisenreich W."/>
            <person name="Luck C."/>
            <person name="Heuner K."/>
        </authorList>
    </citation>
    <scope>NUCLEOTIDE SEQUENCE [LARGE SCALE GENOMIC DNA]</scope>
    <source>
        <strain>OR-10</strain>
        <strain evidence="4">ATCC 33761</strain>
    </source>
</reference>
<evidence type="ECO:0000313" key="3">
    <source>
        <dbReference type="EMBL" id="AHE67061.1"/>
    </source>
</evidence>
<proteinExistence type="predicted"/>
<feature type="transmembrane region" description="Helical" evidence="1">
    <location>
        <begin position="67"/>
        <end position="86"/>
    </location>
</feature>
<organism evidence="3 4">
    <name type="scientific">Legionella oakridgensis ATCC 33761 = DSM 21215</name>
    <dbReference type="NCBI Taxonomy" id="1268635"/>
    <lineage>
        <taxon>Bacteria</taxon>
        <taxon>Pseudomonadati</taxon>
        <taxon>Pseudomonadota</taxon>
        <taxon>Gammaproteobacteria</taxon>
        <taxon>Legionellales</taxon>
        <taxon>Legionellaceae</taxon>
        <taxon>Legionella</taxon>
    </lineage>
</organism>
<feature type="transmembrane region" description="Helical" evidence="1">
    <location>
        <begin position="31"/>
        <end position="55"/>
    </location>
</feature>
<dbReference type="EMBL" id="CP004006">
    <property type="protein sequence ID" value="AHE67061.1"/>
    <property type="molecule type" value="Genomic_DNA"/>
</dbReference>
<feature type="domain" description="Inositolphosphotransferase Aur1/Ipt1" evidence="2">
    <location>
        <begin position="95"/>
        <end position="275"/>
    </location>
</feature>
<name>W0BEC4_9GAMM</name>
<accession>W0BEC4</accession>
<keyword evidence="1" id="KW-0812">Transmembrane</keyword>
<gene>
    <name evidence="3" type="ORF">Loa_01512</name>
</gene>
<dbReference type="HOGENOM" id="CLU_939401_0_0_6"/>
<dbReference type="PATRIC" id="fig|1268635.3.peg.1539"/>
<dbReference type="GO" id="GO:0016020">
    <property type="term" value="C:membrane"/>
    <property type="evidence" value="ECO:0007669"/>
    <property type="project" value="UniProtKB-SubCell"/>
</dbReference>
<dbReference type="AlphaFoldDB" id="W0BEC4"/>
<evidence type="ECO:0000259" key="2">
    <source>
        <dbReference type="Pfam" id="PF14378"/>
    </source>
</evidence>
<sequence>MYHFFGRRVVWLCYYSHGHQLLFYQYPGNNYIPPIFLTIALFLLLTYSGAILQYGRSGNLTLMIKEAIYYYTVVMILLFACNAIQYTPFPPIDKYILKFESSLYINMEGIVRWTREHPNINTLLMYSYRTLDYQLNFIPILVIAAKRFQLMREYYFLLFSSALIGYTFYYFFPTTAPASVIDSPLFFEAQRATGLKFQQIHSYIQPTTLEGGMIATPSFHAIWAWFCLYLLRPWPIAFGILLIVNLLLFTSCILLGWHYPIDLVASVIIVLIAHKLYAICQRPLYKKSIYKP</sequence>
<feature type="transmembrane region" description="Helical" evidence="1">
    <location>
        <begin position="263"/>
        <end position="280"/>
    </location>
</feature>
<keyword evidence="4" id="KW-1185">Reference proteome</keyword>
<dbReference type="eggNOG" id="ENOG5034A0N">
    <property type="taxonomic scope" value="Bacteria"/>
</dbReference>
<protein>
    <recommendedName>
        <fullName evidence="2">Inositolphosphotransferase Aur1/Ipt1 domain-containing protein</fullName>
    </recommendedName>
</protein>
<dbReference type="STRING" id="1268635.Loa_01512"/>
<dbReference type="InterPro" id="IPR026841">
    <property type="entry name" value="Aur1/Ipt1"/>
</dbReference>
<keyword evidence="1" id="KW-1133">Transmembrane helix</keyword>
<feature type="transmembrane region" description="Helical" evidence="1">
    <location>
        <begin position="212"/>
        <end position="231"/>
    </location>
</feature>
<feature type="transmembrane region" description="Helical" evidence="1">
    <location>
        <begin position="154"/>
        <end position="172"/>
    </location>
</feature>
<feature type="transmembrane region" description="Helical" evidence="1">
    <location>
        <begin position="238"/>
        <end position="257"/>
    </location>
</feature>
<dbReference type="Proteomes" id="UP000018838">
    <property type="component" value="Chromosome"/>
</dbReference>
<keyword evidence="1" id="KW-0472">Membrane</keyword>
<evidence type="ECO:0000256" key="1">
    <source>
        <dbReference type="SAM" id="Phobius"/>
    </source>
</evidence>
<evidence type="ECO:0000313" key="4">
    <source>
        <dbReference type="Proteomes" id="UP000018838"/>
    </source>
</evidence>